<accession>A5DRK8</accession>
<dbReference type="AlphaFoldDB" id="A5DRK8"/>
<dbReference type="VEuPathDB" id="FungiDB:PGUG_05909"/>
<dbReference type="EMBL" id="CH408162">
    <property type="protein sequence ID" value="EDK41811.2"/>
    <property type="molecule type" value="Genomic_DNA"/>
</dbReference>
<dbReference type="RefSeq" id="XP_001482146.2">
    <property type="nucleotide sequence ID" value="XM_001482096.1"/>
</dbReference>
<dbReference type="KEGG" id="pgu:PGUG_05909"/>
<name>A5DRK8_PICGU</name>
<evidence type="ECO:0000313" key="1">
    <source>
        <dbReference type="EMBL" id="EDK41811.2"/>
    </source>
</evidence>
<gene>
    <name evidence="1" type="ORF">PGUG_05909</name>
</gene>
<dbReference type="InParanoid" id="A5DRK8"/>
<dbReference type="OrthoDB" id="10403905at2759"/>
<dbReference type="GeneID" id="5123827"/>
<keyword evidence="2" id="KW-1185">Reference proteome</keyword>
<protein>
    <recommendedName>
        <fullName evidence="3">F-box domain-containing protein</fullName>
    </recommendedName>
</protein>
<sequence length="162" mass="19419">MNLNGLPSEVLTRCFSHLSTDLLTDIILLDNIPDYILEAAANNLNHIWYANRLQGKNRIAIINEHYETGFVRNYDEISRYWFHFETEFDRFSRIHKVLEKKSITRPLWFHYKWENIFEMRRNLDEINSVYRGQKLGISADLTDMSSKCVRFFSDHDINRKIT</sequence>
<reference evidence="1 2" key="1">
    <citation type="journal article" date="2009" name="Nature">
        <title>Evolution of pathogenicity and sexual reproduction in eight Candida genomes.</title>
        <authorList>
            <person name="Butler G."/>
            <person name="Rasmussen M.D."/>
            <person name="Lin M.F."/>
            <person name="Santos M.A."/>
            <person name="Sakthikumar S."/>
            <person name="Munro C.A."/>
            <person name="Rheinbay E."/>
            <person name="Grabherr M."/>
            <person name="Forche A."/>
            <person name="Reedy J.L."/>
            <person name="Agrafioti I."/>
            <person name="Arnaud M.B."/>
            <person name="Bates S."/>
            <person name="Brown A.J."/>
            <person name="Brunke S."/>
            <person name="Costanzo M.C."/>
            <person name="Fitzpatrick D.A."/>
            <person name="de Groot P.W."/>
            <person name="Harris D."/>
            <person name="Hoyer L.L."/>
            <person name="Hube B."/>
            <person name="Klis F.M."/>
            <person name="Kodira C."/>
            <person name="Lennard N."/>
            <person name="Logue M.E."/>
            <person name="Martin R."/>
            <person name="Neiman A.M."/>
            <person name="Nikolaou E."/>
            <person name="Quail M.A."/>
            <person name="Quinn J."/>
            <person name="Santos M.C."/>
            <person name="Schmitzberger F.F."/>
            <person name="Sherlock G."/>
            <person name="Shah P."/>
            <person name="Silverstein K.A."/>
            <person name="Skrzypek M.S."/>
            <person name="Soll D."/>
            <person name="Staggs R."/>
            <person name="Stansfield I."/>
            <person name="Stumpf M.P."/>
            <person name="Sudbery P.E."/>
            <person name="Srikantha T."/>
            <person name="Zeng Q."/>
            <person name="Berman J."/>
            <person name="Berriman M."/>
            <person name="Heitman J."/>
            <person name="Gow N.A."/>
            <person name="Lorenz M.C."/>
            <person name="Birren B.W."/>
            <person name="Kellis M."/>
            <person name="Cuomo C.A."/>
        </authorList>
    </citation>
    <scope>NUCLEOTIDE SEQUENCE [LARGE SCALE GENOMIC DNA]</scope>
    <source>
        <strain evidence="2">ATCC 6260 / CBS 566 / DSM 6381 / JCM 1539 / NBRC 10279 / NRRL Y-324</strain>
    </source>
</reference>
<dbReference type="HOGENOM" id="CLU_1644339_0_0_1"/>
<evidence type="ECO:0008006" key="3">
    <source>
        <dbReference type="Google" id="ProtNLM"/>
    </source>
</evidence>
<proteinExistence type="predicted"/>
<organism evidence="1 2">
    <name type="scientific">Meyerozyma guilliermondii (strain ATCC 6260 / CBS 566 / DSM 6381 / JCM 1539 / NBRC 10279 / NRRL Y-324)</name>
    <name type="common">Yeast</name>
    <name type="synonym">Candida guilliermondii</name>
    <dbReference type="NCBI Taxonomy" id="294746"/>
    <lineage>
        <taxon>Eukaryota</taxon>
        <taxon>Fungi</taxon>
        <taxon>Dikarya</taxon>
        <taxon>Ascomycota</taxon>
        <taxon>Saccharomycotina</taxon>
        <taxon>Pichiomycetes</taxon>
        <taxon>Debaryomycetaceae</taxon>
        <taxon>Meyerozyma</taxon>
    </lineage>
</organism>
<dbReference type="Proteomes" id="UP000001997">
    <property type="component" value="Unassembled WGS sequence"/>
</dbReference>
<evidence type="ECO:0000313" key="2">
    <source>
        <dbReference type="Proteomes" id="UP000001997"/>
    </source>
</evidence>